<feature type="transmembrane region" description="Helical" evidence="5">
    <location>
        <begin position="84"/>
        <end position="107"/>
    </location>
</feature>
<dbReference type="InterPro" id="IPR019109">
    <property type="entry name" value="MamF_MmsF"/>
</dbReference>
<name>A0ABT8VNQ6_9FLAO</name>
<keyword evidence="4 5" id="KW-0472">Membrane</keyword>
<evidence type="ECO:0000313" key="7">
    <source>
        <dbReference type="Proteomes" id="UP001168642"/>
    </source>
</evidence>
<dbReference type="EMBL" id="JAUMIT010000001">
    <property type="protein sequence ID" value="MDO3693601.1"/>
    <property type="molecule type" value="Genomic_DNA"/>
</dbReference>
<evidence type="ECO:0000313" key="6">
    <source>
        <dbReference type="EMBL" id="MDO3693601.1"/>
    </source>
</evidence>
<keyword evidence="7" id="KW-1185">Reference proteome</keyword>
<protein>
    <submittedName>
        <fullName evidence="6">DUF4870 domain-containing protein</fullName>
    </submittedName>
</protein>
<keyword evidence="3 5" id="KW-1133">Transmembrane helix</keyword>
<evidence type="ECO:0000256" key="2">
    <source>
        <dbReference type="ARBA" id="ARBA00022692"/>
    </source>
</evidence>
<dbReference type="Proteomes" id="UP001168642">
    <property type="component" value="Unassembled WGS sequence"/>
</dbReference>
<comment type="subcellular location">
    <subcellularLocation>
        <location evidence="1">Membrane</location>
        <topology evidence="1">Multi-pass membrane protein</topology>
    </subcellularLocation>
</comment>
<gene>
    <name evidence="6" type="ORF">QVZ41_01900</name>
</gene>
<dbReference type="RefSeq" id="WP_302882852.1">
    <property type="nucleotide sequence ID" value="NZ_JAUMIT010000001.1"/>
</dbReference>
<reference evidence="6" key="1">
    <citation type="submission" date="2023-07" db="EMBL/GenBank/DDBJ databases">
        <title>Wenyingzhuangia sp. chi5 genome sequencing and assembly.</title>
        <authorList>
            <person name="Park S."/>
        </authorList>
    </citation>
    <scope>NUCLEOTIDE SEQUENCE</scope>
    <source>
        <strain evidence="6">Chi5</strain>
    </source>
</reference>
<dbReference type="Pfam" id="PF09685">
    <property type="entry name" value="MamF_MmsF"/>
    <property type="match status" value="1"/>
</dbReference>
<proteinExistence type="predicted"/>
<feature type="transmembrane region" description="Helical" evidence="5">
    <location>
        <begin position="55"/>
        <end position="78"/>
    </location>
</feature>
<evidence type="ECO:0000256" key="4">
    <source>
        <dbReference type="ARBA" id="ARBA00023136"/>
    </source>
</evidence>
<organism evidence="6 7">
    <name type="scientific">Wenyingzhuangia gilva</name>
    <dbReference type="NCBI Taxonomy" id="3057677"/>
    <lineage>
        <taxon>Bacteria</taxon>
        <taxon>Pseudomonadati</taxon>
        <taxon>Bacteroidota</taxon>
        <taxon>Flavobacteriia</taxon>
        <taxon>Flavobacteriales</taxon>
        <taxon>Flavobacteriaceae</taxon>
        <taxon>Wenyingzhuangia</taxon>
    </lineage>
</organism>
<comment type="caution">
    <text evidence="6">The sequence shown here is derived from an EMBL/GenBank/DDBJ whole genome shotgun (WGS) entry which is preliminary data.</text>
</comment>
<evidence type="ECO:0000256" key="3">
    <source>
        <dbReference type="ARBA" id="ARBA00022989"/>
    </source>
</evidence>
<evidence type="ECO:0000256" key="1">
    <source>
        <dbReference type="ARBA" id="ARBA00004141"/>
    </source>
</evidence>
<sequence length="117" mass="12805">MIDTRTEKTLAIIIHLSIFLSGFLPIVIPLLIWLLKKDESQFINEHGKSALNFQLTMLIIGAGGFLFALFTFGIGAFIMVPLAIILGVLSIIFVVIAAINASGGQLYKYPISLELIK</sequence>
<accession>A0ABT8VNQ6</accession>
<keyword evidence="2 5" id="KW-0812">Transmembrane</keyword>
<evidence type="ECO:0000256" key="5">
    <source>
        <dbReference type="SAM" id="Phobius"/>
    </source>
</evidence>
<feature type="transmembrane region" description="Helical" evidence="5">
    <location>
        <begin position="12"/>
        <end position="35"/>
    </location>
</feature>